<dbReference type="InterPro" id="IPR050557">
    <property type="entry name" value="RTX_toxin/Mannuronan_C5-epim"/>
</dbReference>
<feature type="region of interest" description="Disordered" evidence="3">
    <location>
        <begin position="136"/>
        <end position="235"/>
    </location>
</feature>
<evidence type="ECO:0000313" key="5">
    <source>
        <dbReference type="EMBL" id="QUJ78139.1"/>
    </source>
</evidence>
<feature type="domain" description="Hedgehog/Intein (Hint)" evidence="4">
    <location>
        <begin position="452"/>
        <end position="590"/>
    </location>
</feature>
<dbReference type="PANTHER" id="PTHR38340">
    <property type="entry name" value="S-LAYER PROTEIN"/>
    <property type="match status" value="1"/>
</dbReference>
<dbReference type="EMBL" id="CP073582">
    <property type="protein sequence ID" value="QUJ78139.1"/>
    <property type="molecule type" value="Genomic_DNA"/>
</dbReference>
<dbReference type="InterPro" id="IPR011049">
    <property type="entry name" value="Serralysin-like_metalloprot_C"/>
</dbReference>
<organism evidence="5 6">
    <name type="scientific">Sulfitobacter albidus</name>
    <dbReference type="NCBI Taxonomy" id="2829501"/>
    <lineage>
        <taxon>Bacteria</taxon>
        <taxon>Pseudomonadati</taxon>
        <taxon>Pseudomonadota</taxon>
        <taxon>Alphaproteobacteria</taxon>
        <taxon>Rhodobacterales</taxon>
        <taxon>Roseobacteraceae</taxon>
        <taxon>Sulfitobacter</taxon>
    </lineage>
</organism>
<dbReference type="AlphaFoldDB" id="A0A975PNV1"/>
<dbReference type="Proteomes" id="UP000683291">
    <property type="component" value="Chromosome pJK7-1-1"/>
</dbReference>
<reference evidence="5" key="1">
    <citation type="submission" date="2021-04" db="EMBL/GenBank/DDBJ databases">
        <title>Complete genome sequence for Sulfitobacter sp. strain JK7-1.</title>
        <authorList>
            <person name="Park S.-J."/>
        </authorList>
    </citation>
    <scope>NUCLEOTIDE SEQUENCE</scope>
    <source>
        <strain evidence="5">JK7-1</strain>
    </source>
</reference>
<evidence type="ECO:0000256" key="1">
    <source>
        <dbReference type="ARBA" id="ARBA00004613"/>
    </source>
</evidence>
<gene>
    <name evidence="5" type="ORF">KDD17_17510</name>
</gene>
<feature type="region of interest" description="Disordered" evidence="3">
    <location>
        <begin position="307"/>
        <end position="347"/>
    </location>
</feature>
<dbReference type="InterPro" id="IPR036844">
    <property type="entry name" value="Hint_dom_sf"/>
</dbReference>
<evidence type="ECO:0000256" key="2">
    <source>
        <dbReference type="ARBA" id="ARBA00022525"/>
    </source>
</evidence>
<dbReference type="Gene3D" id="2.150.10.10">
    <property type="entry name" value="Serralysin-like metalloprotease, C-terminal"/>
    <property type="match status" value="4"/>
</dbReference>
<keyword evidence="6" id="KW-1185">Reference proteome</keyword>
<dbReference type="GO" id="GO:0005509">
    <property type="term" value="F:calcium ion binding"/>
    <property type="evidence" value="ECO:0007669"/>
    <property type="project" value="InterPro"/>
</dbReference>
<feature type="compositionally biased region" description="Low complexity" evidence="3">
    <location>
        <begin position="138"/>
        <end position="154"/>
    </location>
</feature>
<dbReference type="SUPFAM" id="SSF51120">
    <property type="entry name" value="beta-Roll"/>
    <property type="match status" value="3"/>
</dbReference>
<dbReference type="InterPro" id="IPR018511">
    <property type="entry name" value="Hemolysin-typ_Ca-bd_CS"/>
</dbReference>
<feature type="compositionally biased region" description="Gly residues" evidence="3">
    <location>
        <begin position="216"/>
        <end position="235"/>
    </location>
</feature>
<dbReference type="Pfam" id="PF13403">
    <property type="entry name" value="Hint_2"/>
    <property type="match status" value="1"/>
</dbReference>
<feature type="region of interest" description="Disordered" evidence="3">
    <location>
        <begin position="403"/>
        <end position="422"/>
    </location>
</feature>
<dbReference type="InterPro" id="IPR001343">
    <property type="entry name" value="Hemolysn_Ca-bd"/>
</dbReference>
<dbReference type="PROSITE" id="PS00330">
    <property type="entry name" value="HEMOLYSIN_CALCIUM"/>
    <property type="match status" value="4"/>
</dbReference>
<protein>
    <submittedName>
        <fullName evidence="5">Hint domain-containing protein</fullName>
    </submittedName>
</protein>
<evidence type="ECO:0000259" key="4">
    <source>
        <dbReference type="Pfam" id="PF13403"/>
    </source>
</evidence>
<dbReference type="InterPro" id="IPR028992">
    <property type="entry name" value="Hedgehog/Intein_dom"/>
</dbReference>
<accession>A0A975PNV1</accession>
<dbReference type="SUPFAM" id="SSF51294">
    <property type="entry name" value="Hedgehog/intein (Hint) domain"/>
    <property type="match status" value="1"/>
</dbReference>
<evidence type="ECO:0000313" key="6">
    <source>
        <dbReference type="Proteomes" id="UP000683291"/>
    </source>
</evidence>
<dbReference type="PRINTS" id="PR00313">
    <property type="entry name" value="CABNDNGRPT"/>
</dbReference>
<proteinExistence type="predicted"/>
<feature type="compositionally biased region" description="Gly residues" evidence="3">
    <location>
        <begin position="171"/>
        <end position="201"/>
    </location>
</feature>
<name>A0A975PNV1_9RHOB</name>
<dbReference type="Pfam" id="PF00353">
    <property type="entry name" value="HemolysinCabind"/>
    <property type="match status" value="7"/>
</dbReference>
<evidence type="ECO:0000256" key="3">
    <source>
        <dbReference type="SAM" id="MobiDB-lite"/>
    </source>
</evidence>
<keyword evidence="2" id="KW-0964">Secreted</keyword>
<dbReference type="PANTHER" id="PTHR38340:SF1">
    <property type="entry name" value="S-LAYER PROTEIN"/>
    <property type="match status" value="1"/>
</dbReference>
<feature type="compositionally biased region" description="Acidic residues" evidence="3">
    <location>
        <begin position="311"/>
        <end position="324"/>
    </location>
</feature>
<sequence length="659" mass="66214">MGYDAANLGGGSTDVAIDDGAADTIEGGTGADTIAGGRGADSLSGGDDADTFVIHDNFGNDTISGGEGGIDDDVIDLSAMTGPVTVSFTGDEAGTITDGTDTITFSEIEQVITTDQADIVDATGKAGTGGISVDTRSGNDTITGGNGDDTIVAGDGDDNVDGGSGADRVEGGAGADTVSGGGGSDTLIGGAGDDSLNGGGNADSIEGGDGQDTIQGGAGGDTIDGGAGADSIEGGGGNDFIRHAVGGDTVDGGAGSDTIYGGFAPGDDDAVLRGGDGNDSIVTYGANDTVFGDAGNDTIVGDAGNESFDGGADDDDIWGGDGDDTITGGTGRDTVEGGAGNDSLSGGDGDDVFVYAQAEGADTITDFNFGNSGAIGDGDTTNNDFIDLSGFYDRVGELREDFDDDGVLNQSNSTANGGDVDYSDNAQMDASNNLTFQGASRDSFTADNTGVVCFAKGMRIATPRGPRAVESLEAGDVVCTHSGALLPLVWTGKTELALQSGHRDPRRTPVRIKPVSGGGNRALLVSPQHCMLMTLSDGSEAFARARHLAEETKLASYALSRPRVSYVHLCLARHDILICEGRPSESFYPGRWALRSLPEPDLGRLLRAVPTVRPGAGETGYGPRAAPILARHEIRKLTAAGTLAFAPLAMPDTPVQVAR</sequence>
<dbReference type="KEGG" id="sual:KDD17_17510"/>
<comment type="subcellular location">
    <subcellularLocation>
        <location evidence="1">Secreted</location>
    </subcellularLocation>
</comment>
<dbReference type="GO" id="GO:0005576">
    <property type="term" value="C:extracellular region"/>
    <property type="evidence" value="ECO:0007669"/>
    <property type="project" value="UniProtKB-SubCell"/>
</dbReference>